<organism evidence="4">
    <name type="scientific">Echinostoma caproni</name>
    <dbReference type="NCBI Taxonomy" id="27848"/>
    <lineage>
        <taxon>Eukaryota</taxon>
        <taxon>Metazoa</taxon>
        <taxon>Spiralia</taxon>
        <taxon>Lophotrochozoa</taxon>
        <taxon>Platyhelminthes</taxon>
        <taxon>Trematoda</taxon>
        <taxon>Digenea</taxon>
        <taxon>Plagiorchiida</taxon>
        <taxon>Echinostomata</taxon>
        <taxon>Echinostomatoidea</taxon>
        <taxon>Echinostomatidae</taxon>
        <taxon>Echinostoma</taxon>
    </lineage>
</organism>
<evidence type="ECO:0000259" key="1">
    <source>
        <dbReference type="Pfam" id="PF22975"/>
    </source>
</evidence>
<dbReference type="GO" id="GO:0007266">
    <property type="term" value="P:Rho protein signal transduction"/>
    <property type="evidence" value="ECO:0007669"/>
    <property type="project" value="TreeGrafter"/>
</dbReference>
<reference evidence="4" key="1">
    <citation type="submission" date="2016-06" db="UniProtKB">
        <authorList>
            <consortium name="WormBaseParasite"/>
        </authorList>
    </citation>
    <scope>IDENTIFICATION</scope>
</reference>
<gene>
    <name evidence="2" type="ORF">ECPE_LOCUS7670</name>
</gene>
<dbReference type="EMBL" id="UZAN01044913">
    <property type="protein sequence ID" value="VDP81721.1"/>
    <property type="molecule type" value="Genomic_DNA"/>
</dbReference>
<dbReference type="GO" id="GO:0003779">
    <property type="term" value="F:actin binding"/>
    <property type="evidence" value="ECO:0007669"/>
    <property type="project" value="TreeGrafter"/>
</dbReference>
<dbReference type="AlphaFoldDB" id="A0A183AL35"/>
<dbReference type="GO" id="GO:0005886">
    <property type="term" value="C:plasma membrane"/>
    <property type="evidence" value="ECO:0007669"/>
    <property type="project" value="TreeGrafter"/>
</dbReference>
<sequence>MVKFIPRGKNVSTEEHQKLSVESKYGEGLYMLNRCLDDIEYLVKKLKKYIRKQREASKGNGDPVRPSVPPSEEDATETIKKAKFAFNLAESLKECAPEAFKKVFIRLITFVDWMDDLCKTKSLIAFYPVNMVRDAIEPLLQKNTLNSIKELLDSTLKEKWLQLGNAWNTPP</sequence>
<dbReference type="Proteomes" id="UP000272942">
    <property type="component" value="Unassembled WGS sequence"/>
</dbReference>
<dbReference type="OrthoDB" id="4680325at2759"/>
<feature type="domain" description="EPS8 spectrin-like" evidence="1">
    <location>
        <begin position="29"/>
        <end position="170"/>
    </location>
</feature>
<dbReference type="InterPro" id="IPR039801">
    <property type="entry name" value="EPS8-like"/>
</dbReference>
<dbReference type="WBParaSite" id="ECPE_0000768601-mRNA-1">
    <property type="protein sequence ID" value="ECPE_0000768601-mRNA-1"/>
    <property type="gene ID" value="ECPE_0000768601"/>
</dbReference>
<protein>
    <submittedName>
        <fullName evidence="4">GCFC domain-containing protein</fullName>
    </submittedName>
</protein>
<dbReference type="GO" id="GO:0035023">
    <property type="term" value="P:regulation of Rho protein signal transduction"/>
    <property type="evidence" value="ECO:0007669"/>
    <property type="project" value="TreeGrafter"/>
</dbReference>
<name>A0A183AL35_9TREM</name>
<dbReference type="PANTHER" id="PTHR12287:SF23">
    <property type="entry name" value="AROUSER, ISOFORM A-RELATED"/>
    <property type="match status" value="1"/>
</dbReference>
<accession>A0A183AL35</accession>
<dbReference type="Pfam" id="PF22975">
    <property type="entry name" value="EPS8_2nd"/>
    <property type="match status" value="1"/>
</dbReference>
<reference evidence="2 3" key="2">
    <citation type="submission" date="2018-11" db="EMBL/GenBank/DDBJ databases">
        <authorList>
            <consortium name="Pathogen Informatics"/>
        </authorList>
    </citation>
    <scope>NUCLEOTIDE SEQUENCE [LARGE SCALE GENOMIC DNA]</scope>
    <source>
        <strain evidence="2 3">Egypt</strain>
    </source>
</reference>
<evidence type="ECO:0000313" key="2">
    <source>
        <dbReference type="EMBL" id="VDP81721.1"/>
    </source>
</evidence>
<dbReference type="InterPro" id="IPR055093">
    <property type="entry name" value="EPS8_2nd"/>
</dbReference>
<evidence type="ECO:0000313" key="3">
    <source>
        <dbReference type="Proteomes" id="UP000272942"/>
    </source>
</evidence>
<proteinExistence type="predicted"/>
<dbReference type="PANTHER" id="PTHR12287">
    <property type="entry name" value="EPIDERMAL GROWTH FACTOR RECEPTOR KINASE SUBSTRATE EPS8-RELATED PROTEIN"/>
    <property type="match status" value="1"/>
</dbReference>
<evidence type="ECO:0000313" key="4">
    <source>
        <dbReference type="WBParaSite" id="ECPE_0000768601-mRNA-1"/>
    </source>
</evidence>
<keyword evidence="3" id="KW-1185">Reference proteome</keyword>